<dbReference type="Proteomes" id="UP000184357">
    <property type="component" value="Unassembled WGS sequence"/>
</dbReference>
<organism evidence="1 2">
    <name type="scientific">Halobaculum gomorrense</name>
    <dbReference type="NCBI Taxonomy" id="43928"/>
    <lineage>
        <taxon>Archaea</taxon>
        <taxon>Methanobacteriati</taxon>
        <taxon>Methanobacteriota</taxon>
        <taxon>Stenosarchaea group</taxon>
        <taxon>Halobacteria</taxon>
        <taxon>Halobacteriales</taxon>
        <taxon>Haloferacaceae</taxon>
        <taxon>Halobaculum</taxon>
    </lineage>
</organism>
<evidence type="ECO:0000313" key="2">
    <source>
        <dbReference type="Proteomes" id="UP000184357"/>
    </source>
</evidence>
<gene>
    <name evidence="1" type="ORF">SAMN05443636_1545</name>
</gene>
<reference evidence="1 2" key="1">
    <citation type="submission" date="2016-11" db="EMBL/GenBank/DDBJ databases">
        <authorList>
            <person name="Jaros S."/>
            <person name="Januszkiewicz K."/>
            <person name="Wedrychowicz H."/>
        </authorList>
    </citation>
    <scope>NUCLEOTIDE SEQUENCE [LARGE SCALE GENOMIC DNA]</scope>
    <source>
        <strain evidence="1 2">DSM 9297</strain>
    </source>
</reference>
<evidence type="ECO:0000313" key="1">
    <source>
        <dbReference type="EMBL" id="SHG99430.1"/>
    </source>
</evidence>
<sequence length="169" mass="18609">MGGMPMSQGLDIRDVSVVYSAPMWRITKKNIAVATGVTDDGRQVQGIGTNRWSGDTAMDAAIEDLKQNVTERDFSFRIVAFEGGYANVRIEFLDEQGVYRTTGSTRGLTGNKRVEINASRDGRSVSANNDERGFSWDNVGFERRDWSEMLEGALDSAASRLDRVGTTTV</sequence>
<accession>A0A1M5PCD6</accession>
<dbReference type="AlphaFoldDB" id="A0A1M5PCD6"/>
<dbReference type="EMBL" id="FQWV01000003">
    <property type="protein sequence ID" value="SHG99430.1"/>
    <property type="molecule type" value="Genomic_DNA"/>
</dbReference>
<protein>
    <submittedName>
        <fullName evidence="1">Uncharacterized protein</fullName>
    </submittedName>
</protein>
<proteinExistence type="predicted"/>
<name>A0A1M5PCD6_9EURY</name>
<keyword evidence="2" id="KW-1185">Reference proteome</keyword>